<dbReference type="AlphaFoldDB" id="A0A7J6GUP7"/>
<reference evidence="1 2" key="1">
    <citation type="journal article" date="2020" name="bioRxiv">
        <title>Sequence and annotation of 42 cannabis genomes reveals extensive copy number variation in cannabinoid synthesis and pathogen resistance genes.</title>
        <authorList>
            <person name="Mckernan K.J."/>
            <person name="Helbert Y."/>
            <person name="Kane L.T."/>
            <person name="Ebling H."/>
            <person name="Zhang L."/>
            <person name="Liu B."/>
            <person name="Eaton Z."/>
            <person name="Mclaughlin S."/>
            <person name="Kingan S."/>
            <person name="Baybayan P."/>
            <person name="Concepcion G."/>
            <person name="Jordan M."/>
            <person name="Riva A."/>
            <person name="Barbazuk W."/>
            <person name="Harkins T."/>
        </authorList>
    </citation>
    <scope>NUCLEOTIDE SEQUENCE [LARGE SCALE GENOMIC DNA]</scope>
    <source>
        <strain evidence="2">cv. Jamaican Lion 4</strain>
        <tissue evidence="1">Leaf</tissue>
    </source>
</reference>
<accession>A0A7J6GUP7</accession>
<protein>
    <submittedName>
        <fullName evidence="1">Uncharacterized protein</fullName>
    </submittedName>
</protein>
<sequence>MIWRDLHNVPLVCFWPQLHCSHSTTSQKGQFFQITVPHVGIPAEAEITIEMSSSLFPFIMIVMDRTESQQDKDNWMDLGRELSMESATPPGFPNSSIKLHHYEARG</sequence>
<evidence type="ECO:0000313" key="2">
    <source>
        <dbReference type="Proteomes" id="UP000583929"/>
    </source>
</evidence>
<comment type="caution">
    <text evidence="1">The sequence shown here is derived from an EMBL/GenBank/DDBJ whole genome shotgun (WGS) entry which is preliminary data.</text>
</comment>
<keyword evidence="2" id="KW-1185">Reference proteome</keyword>
<organism evidence="1 2">
    <name type="scientific">Cannabis sativa</name>
    <name type="common">Hemp</name>
    <name type="synonym">Marijuana</name>
    <dbReference type="NCBI Taxonomy" id="3483"/>
    <lineage>
        <taxon>Eukaryota</taxon>
        <taxon>Viridiplantae</taxon>
        <taxon>Streptophyta</taxon>
        <taxon>Embryophyta</taxon>
        <taxon>Tracheophyta</taxon>
        <taxon>Spermatophyta</taxon>
        <taxon>Magnoliopsida</taxon>
        <taxon>eudicotyledons</taxon>
        <taxon>Gunneridae</taxon>
        <taxon>Pentapetalae</taxon>
        <taxon>rosids</taxon>
        <taxon>fabids</taxon>
        <taxon>Rosales</taxon>
        <taxon>Cannabaceae</taxon>
        <taxon>Cannabis</taxon>
    </lineage>
</organism>
<proteinExistence type="predicted"/>
<dbReference type="Proteomes" id="UP000583929">
    <property type="component" value="Unassembled WGS sequence"/>
</dbReference>
<evidence type="ECO:0000313" key="1">
    <source>
        <dbReference type="EMBL" id="KAF4386531.1"/>
    </source>
</evidence>
<gene>
    <name evidence="1" type="ORF">G4B88_006787</name>
</gene>
<name>A0A7J6GUP7_CANSA</name>
<dbReference type="EMBL" id="JAATIQ010000081">
    <property type="protein sequence ID" value="KAF4386531.1"/>
    <property type="molecule type" value="Genomic_DNA"/>
</dbReference>